<organism evidence="1 2">
    <name type="scientific">Rubritalea profundi</name>
    <dbReference type="NCBI Taxonomy" id="1658618"/>
    <lineage>
        <taxon>Bacteria</taxon>
        <taxon>Pseudomonadati</taxon>
        <taxon>Verrucomicrobiota</taxon>
        <taxon>Verrucomicrobiia</taxon>
        <taxon>Verrucomicrobiales</taxon>
        <taxon>Rubritaleaceae</taxon>
        <taxon>Rubritalea</taxon>
    </lineage>
</organism>
<dbReference type="EMBL" id="MQWA01000001">
    <property type="protein sequence ID" value="PQJ27180.1"/>
    <property type="molecule type" value="Genomic_DNA"/>
</dbReference>
<protein>
    <recommendedName>
        <fullName evidence="3">ABM domain-containing protein</fullName>
    </recommendedName>
</protein>
<comment type="caution">
    <text evidence="1">The sequence shown here is derived from an EMBL/GenBank/DDBJ whole genome shotgun (WGS) entry which is preliminary data.</text>
</comment>
<sequence length="120" mass="13315">MSQLSKAVSIHPYFKINEGRVDDFKSLMNDFVESTSSEAACLYYDFSICDDVAFCREAYIDADAILVHLANVGAHLEASGLLAEMIRLEMHGPADQLDKLRGPLADLPVEYFVQVTGIQQ</sequence>
<dbReference type="OrthoDB" id="197088at2"/>
<evidence type="ECO:0000313" key="2">
    <source>
        <dbReference type="Proteomes" id="UP000239907"/>
    </source>
</evidence>
<dbReference type="Proteomes" id="UP000239907">
    <property type="component" value="Unassembled WGS sequence"/>
</dbReference>
<dbReference type="RefSeq" id="WP_105041666.1">
    <property type="nucleotide sequence ID" value="NZ_MQWA01000001.1"/>
</dbReference>
<accession>A0A2S7TXY6</accession>
<evidence type="ECO:0008006" key="3">
    <source>
        <dbReference type="Google" id="ProtNLM"/>
    </source>
</evidence>
<keyword evidence="2" id="KW-1185">Reference proteome</keyword>
<dbReference type="InterPro" id="IPR011008">
    <property type="entry name" value="Dimeric_a/b-barrel"/>
</dbReference>
<gene>
    <name evidence="1" type="ORF">BSZ32_00810</name>
</gene>
<dbReference type="AlphaFoldDB" id="A0A2S7TXY6"/>
<evidence type="ECO:0000313" key="1">
    <source>
        <dbReference type="EMBL" id="PQJ27180.1"/>
    </source>
</evidence>
<dbReference type="SUPFAM" id="SSF54909">
    <property type="entry name" value="Dimeric alpha+beta barrel"/>
    <property type="match status" value="1"/>
</dbReference>
<reference evidence="1 2" key="1">
    <citation type="submission" date="2016-12" db="EMBL/GenBank/DDBJ databases">
        <title>Study of bacterial adaptation to deep sea.</title>
        <authorList>
            <person name="Song J."/>
            <person name="Yoshizawa S."/>
            <person name="Kogure K."/>
        </authorList>
    </citation>
    <scope>NUCLEOTIDE SEQUENCE [LARGE SCALE GENOMIC DNA]</scope>
    <source>
        <strain evidence="1 2">SAORIC-165</strain>
    </source>
</reference>
<dbReference type="Gene3D" id="3.30.70.100">
    <property type="match status" value="1"/>
</dbReference>
<name>A0A2S7TXY6_9BACT</name>
<proteinExistence type="predicted"/>